<gene>
    <name evidence="1" type="ORF">F8M41_025478</name>
</gene>
<sequence length="126" mass="13435">MYCTVLQQLPSFYLDTGPDIHINNDNVFASKYLSISSHDPKSIPGTGVAITLLEMPGTGIAINDEENSDMLITLSKMPGTGIAIDEEEGSGMLITLSKFCSTGLIKFCDKGNVYEGGNPNCSLLIA</sequence>
<dbReference type="Proteomes" id="UP000439903">
    <property type="component" value="Unassembled WGS sequence"/>
</dbReference>
<name>A0A8H4ABL7_GIGMA</name>
<keyword evidence="2" id="KW-1185">Reference proteome</keyword>
<evidence type="ECO:0000313" key="2">
    <source>
        <dbReference type="Proteomes" id="UP000439903"/>
    </source>
</evidence>
<dbReference type="EMBL" id="WTPW01000912">
    <property type="protein sequence ID" value="KAF0469844.1"/>
    <property type="molecule type" value="Genomic_DNA"/>
</dbReference>
<evidence type="ECO:0000313" key="1">
    <source>
        <dbReference type="EMBL" id="KAF0469844.1"/>
    </source>
</evidence>
<accession>A0A8H4ABL7</accession>
<proteinExistence type="predicted"/>
<reference evidence="1 2" key="1">
    <citation type="journal article" date="2019" name="Environ. Microbiol.">
        <title>At the nexus of three kingdoms: the genome of the mycorrhizal fungus Gigaspora margarita provides insights into plant, endobacterial and fungal interactions.</title>
        <authorList>
            <person name="Venice F."/>
            <person name="Ghignone S."/>
            <person name="Salvioli di Fossalunga A."/>
            <person name="Amselem J."/>
            <person name="Novero M."/>
            <person name="Xianan X."/>
            <person name="Sedzielewska Toro K."/>
            <person name="Morin E."/>
            <person name="Lipzen A."/>
            <person name="Grigoriev I.V."/>
            <person name="Henrissat B."/>
            <person name="Martin F.M."/>
            <person name="Bonfante P."/>
        </authorList>
    </citation>
    <scope>NUCLEOTIDE SEQUENCE [LARGE SCALE GENOMIC DNA]</scope>
    <source>
        <strain evidence="1 2">BEG34</strain>
    </source>
</reference>
<dbReference type="AlphaFoldDB" id="A0A8H4ABL7"/>
<organism evidence="1 2">
    <name type="scientific">Gigaspora margarita</name>
    <dbReference type="NCBI Taxonomy" id="4874"/>
    <lineage>
        <taxon>Eukaryota</taxon>
        <taxon>Fungi</taxon>
        <taxon>Fungi incertae sedis</taxon>
        <taxon>Mucoromycota</taxon>
        <taxon>Glomeromycotina</taxon>
        <taxon>Glomeromycetes</taxon>
        <taxon>Diversisporales</taxon>
        <taxon>Gigasporaceae</taxon>
        <taxon>Gigaspora</taxon>
    </lineage>
</organism>
<comment type="caution">
    <text evidence="1">The sequence shown here is derived from an EMBL/GenBank/DDBJ whole genome shotgun (WGS) entry which is preliminary data.</text>
</comment>
<protein>
    <submittedName>
        <fullName evidence="1">Uncharacterized protein</fullName>
    </submittedName>
</protein>